<gene>
    <name evidence="2" type="ORF">GCE86_31120</name>
</gene>
<evidence type="ECO:0000313" key="2">
    <source>
        <dbReference type="EMBL" id="QGL51100.1"/>
    </source>
</evidence>
<evidence type="ECO:0000256" key="1">
    <source>
        <dbReference type="SAM" id="Phobius"/>
    </source>
</evidence>
<proteinExistence type="predicted"/>
<keyword evidence="3" id="KW-1185">Reference proteome</keyword>
<feature type="transmembrane region" description="Helical" evidence="1">
    <location>
        <begin position="68"/>
        <end position="95"/>
    </location>
</feature>
<reference evidence="2 3" key="1">
    <citation type="submission" date="2019-10" db="EMBL/GenBank/DDBJ databases">
        <title>Genome Sequence of Micromonospora terminaliae DSM 101760.</title>
        <authorList>
            <person name="Guo L."/>
        </authorList>
    </citation>
    <scope>NUCLEOTIDE SEQUENCE [LARGE SCALE GENOMIC DNA]</scope>
    <source>
        <strain evidence="2 3">DSM 101760</strain>
    </source>
</reference>
<keyword evidence="1" id="KW-0472">Membrane</keyword>
<sequence length="110" mass="11943">MPYSAPPVAHPPQSAVPYSGPPAAYPPGPYAPQPPYAPQQAYPYPAQPAPYPPQFAAPLPPPVYTREYIGAGFHALHITLSVFTGGCWLPVYGLLYYKKSRPKTVTTYGR</sequence>
<protein>
    <recommendedName>
        <fullName evidence="4">DUF4870 domain-containing protein</fullName>
    </recommendedName>
</protein>
<keyword evidence="1" id="KW-0812">Transmembrane</keyword>
<evidence type="ECO:0008006" key="4">
    <source>
        <dbReference type="Google" id="ProtNLM"/>
    </source>
</evidence>
<organism evidence="2 3">
    <name type="scientific">Micromonospora terminaliae</name>
    <dbReference type="NCBI Taxonomy" id="1914461"/>
    <lineage>
        <taxon>Bacteria</taxon>
        <taxon>Bacillati</taxon>
        <taxon>Actinomycetota</taxon>
        <taxon>Actinomycetes</taxon>
        <taxon>Micromonosporales</taxon>
        <taxon>Micromonosporaceae</taxon>
        <taxon>Micromonospora</taxon>
    </lineage>
</organism>
<keyword evidence="1" id="KW-1133">Transmembrane helix</keyword>
<dbReference type="EMBL" id="CP045309">
    <property type="protein sequence ID" value="QGL51100.1"/>
    <property type="molecule type" value="Genomic_DNA"/>
</dbReference>
<dbReference type="Proteomes" id="UP000402241">
    <property type="component" value="Chromosome"/>
</dbReference>
<name>A0ABX6EB67_9ACTN</name>
<evidence type="ECO:0000313" key="3">
    <source>
        <dbReference type="Proteomes" id="UP000402241"/>
    </source>
</evidence>
<accession>A0ABX6EB67</accession>